<evidence type="ECO:0000313" key="2">
    <source>
        <dbReference type="Proteomes" id="UP000730481"/>
    </source>
</evidence>
<dbReference type="EMBL" id="PVQB02000520">
    <property type="protein sequence ID" value="KAF4336062.1"/>
    <property type="molecule type" value="Genomic_DNA"/>
</dbReference>
<sequence>MENAASPSMTTTRTAYIRSILDKDKQDKYHESCWLNIKCLLGMWVGQRVHFDPAGTGARRLRSSQPPNLHHHYILGQSNPVDAFVLDWFLDNSQPDSWRLSRHDFEVYLSEMQIKDPANKDLVSRLNHEGVKITVVTPSIPTDFETEDICDGVMLTLSDYVLETSLIRSSSCWVTTDALYRDSLRHGHPQRYNTEELAKKHYENRLKNKMGHTRRSCSYPHGKSDAWKQDHEEDWINYKCPSCGRRCKRSKGCKITGDDWAKNKDRIAWDEGVDTTAPRPPEFERDWRLLTAEDVCNGWGTDGMSYERFRKWKWRSVDTFTGE</sequence>
<accession>A0A9P5ACA3</accession>
<gene>
    <name evidence="1" type="ORF">FBEOM_10117</name>
</gene>
<dbReference type="Proteomes" id="UP000730481">
    <property type="component" value="Unassembled WGS sequence"/>
</dbReference>
<evidence type="ECO:0000313" key="1">
    <source>
        <dbReference type="EMBL" id="KAF4336062.1"/>
    </source>
</evidence>
<keyword evidence="2" id="KW-1185">Reference proteome</keyword>
<proteinExistence type="predicted"/>
<organism evidence="1 2">
    <name type="scientific">Fusarium beomiforme</name>
    <dbReference type="NCBI Taxonomy" id="44412"/>
    <lineage>
        <taxon>Eukaryota</taxon>
        <taxon>Fungi</taxon>
        <taxon>Dikarya</taxon>
        <taxon>Ascomycota</taxon>
        <taxon>Pezizomycotina</taxon>
        <taxon>Sordariomycetes</taxon>
        <taxon>Hypocreomycetidae</taxon>
        <taxon>Hypocreales</taxon>
        <taxon>Nectriaceae</taxon>
        <taxon>Fusarium</taxon>
        <taxon>Fusarium burgessii species complex</taxon>
    </lineage>
</organism>
<protein>
    <submittedName>
        <fullName evidence="1">Peptidase A1</fullName>
    </submittedName>
</protein>
<reference evidence="1" key="2">
    <citation type="submission" date="2020-02" db="EMBL/GenBank/DDBJ databases">
        <title>Identification and distribution of gene clusters putatively required for synthesis of sphingolipid metabolism inhibitors in phylogenetically diverse species of the filamentous fungus Fusarium.</title>
        <authorList>
            <person name="Kim H.-S."/>
            <person name="Busman M."/>
            <person name="Brown D.W."/>
            <person name="Divon H."/>
            <person name="Uhlig S."/>
            <person name="Proctor R.H."/>
        </authorList>
    </citation>
    <scope>NUCLEOTIDE SEQUENCE</scope>
    <source>
        <strain evidence="1">NRRL 25174</strain>
    </source>
</reference>
<reference evidence="1" key="1">
    <citation type="journal article" date="2017" name="Mycologia">
        <title>Fusarium algeriense, sp. nov., a novel toxigenic crown rot pathogen of durum wheat from Algeria is nested in the Fusarium burgessii species complex.</title>
        <authorList>
            <person name="Laraba I."/>
            <person name="Keddad A."/>
            <person name="Boureghda H."/>
            <person name="Abdallah N."/>
            <person name="Vaughan M.M."/>
            <person name="Proctor R.H."/>
            <person name="Busman M."/>
            <person name="O'Donnell K."/>
        </authorList>
    </citation>
    <scope>NUCLEOTIDE SEQUENCE</scope>
    <source>
        <strain evidence="1">NRRL 25174</strain>
    </source>
</reference>
<dbReference type="OrthoDB" id="3778483at2759"/>
<comment type="caution">
    <text evidence="1">The sequence shown here is derived from an EMBL/GenBank/DDBJ whole genome shotgun (WGS) entry which is preliminary data.</text>
</comment>
<dbReference type="AlphaFoldDB" id="A0A9P5ACA3"/>
<name>A0A9P5ACA3_9HYPO</name>